<reference evidence="3 4" key="1">
    <citation type="submission" date="2009-08" db="EMBL/GenBank/DDBJ databases">
        <title>The Genome Sequence of Spizellomyces punctatus strain DAOM BR117.</title>
        <authorList>
            <consortium name="The Broad Institute Genome Sequencing Platform"/>
            <person name="Russ C."/>
            <person name="Cuomo C."/>
            <person name="Shea T."/>
            <person name="Young S.K."/>
            <person name="Zeng Q."/>
            <person name="Koehrsen M."/>
            <person name="Haas B."/>
            <person name="Borodovsky M."/>
            <person name="Guigo R."/>
            <person name="Alvarado L."/>
            <person name="Berlin A."/>
            <person name="Bochicchio J."/>
            <person name="Borenstein D."/>
            <person name="Chapman S."/>
            <person name="Chen Z."/>
            <person name="Engels R."/>
            <person name="Freedman E."/>
            <person name="Gellesch M."/>
            <person name="Goldberg J."/>
            <person name="Griggs A."/>
            <person name="Gujja S."/>
            <person name="Heiman D."/>
            <person name="Hepburn T."/>
            <person name="Howarth C."/>
            <person name="Jen D."/>
            <person name="Larson L."/>
            <person name="Lewis B."/>
            <person name="Mehta T."/>
            <person name="Park D."/>
            <person name="Pearson M."/>
            <person name="Roberts A."/>
            <person name="Saif S."/>
            <person name="Shenoy N."/>
            <person name="Sisk P."/>
            <person name="Stolte C."/>
            <person name="Sykes S."/>
            <person name="Thomson T."/>
            <person name="Walk T."/>
            <person name="White J."/>
            <person name="Yandava C."/>
            <person name="Burger G."/>
            <person name="Gray M.W."/>
            <person name="Holland P.W.H."/>
            <person name="King N."/>
            <person name="Lang F.B.F."/>
            <person name="Roger A.J."/>
            <person name="Ruiz-Trillo I."/>
            <person name="Lander E."/>
            <person name="Nusbaum C."/>
        </authorList>
    </citation>
    <scope>NUCLEOTIDE SEQUENCE [LARGE SCALE GENOMIC DNA]</scope>
    <source>
        <strain evidence="3 4">DAOM BR117</strain>
    </source>
</reference>
<feature type="region of interest" description="Disordered" evidence="1">
    <location>
        <begin position="110"/>
        <end position="140"/>
    </location>
</feature>
<feature type="compositionally biased region" description="Low complexity" evidence="1">
    <location>
        <begin position="326"/>
        <end position="346"/>
    </location>
</feature>
<proteinExistence type="predicted"/>
<evidence type="ECO:0000313" key="4">
    <source>
        <dbReference type="Proteomes" id="UP000053201"/>
    </source>
</evidence>
<evidence type="ECO:0000256" key="1">
    <source>
        <dbReference type="SAM" id="MobiDB-lite"/>
    </source>
</evidence>
<feature type="compositionally biased region" description="Basic and acidic residues" evidence="1">
    <location>
        <begin position="348"/>
        <end position="360"/>
    </location>
</feature>
<dbReference type="Proteomes" id="UP000053201">
    <property type="component" value="Unassembled WGS sequence"/>
</dbReference>
<dbReference type="OrthoDB" id="10408971at2759"/>
<feature type="region of interest" description="Disordered" evidence="1">
    <location>
        <begin position="1"/>
        <end position="34"/>
    </location>
</feature>
<feature type="region of interest" description="Disordered" evidence="1">
    <location>
        <begin position="560"/>
        <end position="579"/>
    </location>
</feature>
<keyword evidence="4" id="KW-1185">Reference proteome</keyword>
<feature type="region of interest" description="Disordered" evidence="1">
    <location>
        <begin position="157"/>
        <end position="188"/>
    </location>
</feature>
<feature type="compositionally biased region" description="Low complexity" evidence="1">
    <location>
        <begin position="569"/>
        <end position="579"/>
    </location>
</feature>
<feature type="transmembrane region" description="Helical" evidence="2">
    <location>
        <begin position="379"/>
        <end position="401"/>
    </location>
</feature>
<sequence>MTIVAPVKTTTTTTAAAVEHSASPVRSLTDTEDTSRLVRATQSRKATSVPPKPVVPSLIAPGNSWHTAASSALFPTKNLNEPYDGSLSTWPMPSPTLASTAFVIEDLGRGQETSTTSNTVESALATEGPTRSSFQKKLGKDVNGRLASPVTVTKSWEWSGLQETTPSPEDLQSTKKALPTPTDLSRPRLLESLSNSPLIDFPNNSESLPIGNLLPSQLPEPVNGIIPSIPPLVPSPSSDPVTPPTDVPKIPSPAANPPSVPNGPTTSITSGPTLPIPSLQPDLPPLENKPGVLQPPRSGLVSAPRPAAADSGNGGDLLGGPPLLPPTAGSPSLGAVPDNAGVVNGNDGKGKDGSGIKGGDRPGTTDTTRKLDAERTGTWHPSVGVIFGVALVFFIGLAAAVKYRKRRRPQRLTDRESSVSGNGTRKEDVTIIRPKPPPLEPVHAMIAVPAPPPTLPLQLDAFAPALAPIASVEQPKYLSERGDTAPEFSTLASDENHVLCKPAPVVDVSNIKPAPLPSYPTSILSESTGRDADSIQDSLSLRPDAYLVLSPSGAVYETDEGTLETGQNASRASVQRSSASSSDYSNLSIALHAMQQPTNQSYPSRSLERGRPRGLSTSTFATSVTSVWETDTEYSLDYESIGDGRSDRRTSDVEMCEYQEIDSETESIASGSVVQVVVEARRCSS</sequence>
<feature type="compositionally biased region" description="Pro residues" evidence="1">
    <location>
        <begin position="241"/>
        <end position="261"/>
    </location>
</feature>
<feature type="compositionally biased region" description="Polar residues" evidence="1">
    <location>
        <begin position="595"/>
        <end position="604"/>
    </location>
</feature>
<keyword evidence="2" id="KW-0812">Transmembrane</keyword>
<organism evidence="3 4">
    <name type="scientific">Spizellomyces punctatus (strain DAOM BR117)</name>
    <dbReference type="NCBI Taxonomy" id="645134"/>
    <lineage>
        <taxon>Eukaryota</taxon>
        <taxon>Fungi</taxon>
        <taxon>Fungi incertae sedis</taxon>
        <taxon>Chytridiomycota</taxon>
        <taxon>Chytridiomycota incertae sedis</taxon>
        <taxon>Chytridiomycetes</taxon>
        <taxon>Spizellomycetales</taxon>
        <taxon>Spizellomycetaceae</taxon>
        <taxon>Spizellomyces</taxon>
    </lineage>
</organism>
<dbReference type="OMA" id="IRQSDPF"/>
<feature type="region of interest" description="Disordered" evidence="1">
    <location>
        <begin position="595"/>
        <end position="617"/>
    </location>
</feature>
<accession>A0A0L0HTI6</accession>
<dbReference type="EMBL" id="KQ257450">
    <property type="protein sequence ID" value="KND04428.1"/>
    <property type="molecule type" value="Genomic_DNA"/>
</dbReference>
<name>A0A0L0HTI6_SPIPD</name>
<protein>
    <submittedName>
        <fullName evidence="3">Uncharacterized protein</fullName>
    </submittedName>
</protein>
<evidence type="ECO:0000256" key="2">
    <source>
        <dbReference type="SAM" id="Phobius"/>
    </source>
</evidence>
<feature type="compositionally biased region" description="Polar residues" evidence="1">
    <location>
        <begin position="111"/>
        <end position="121"/>
    </location>
</feature>
<feature type="region of interest" description="Disordered" evidence="1">
    <location>
        <begin position="405"/>
        <end position="436"/>
    </location>
</feature>
<evidence type="ECO:0000313" key="3">
    <source>
        <dbReference type="EMBL" id="KND04428.1"/>
    </source>
</evidence>
<feature type="compositionally biased region" description="Polar residues" evidence="1">
    <location>
        <begin position="157"/>
        <end position="175"/>
    </location>
</feature>
<dbReference type="GeneID" id="27683903"/>
<keyword evidence="2" id="KW-1133">Transmembrane helix</keyword>
<feature type="region of interest" description="Disordered" evidence="1">
    <location>
        <begin position="229"/>
        <end position="371"/>
    </location>
</feature>
<dbReference type="InParanoid" id="A0A0L0HTI6"/>
<gene>
    <name evidence="3" type="ORF">SPPG_00157</name>
</gene>
<dbReference type="AlphaFoldDB" id="A0A0L0HTI6"/>
<dbReference type="RefSeq" id="XP_016612467.1">
    <property type="nucleotide sequence ID" value="XM_016748490.1"/>
</dbReference>
<dbReference type="VEuPathDB" id="FungiDB:SPPG_00157"/>
<keyword evidence="2" id="KW-0472">Membrane</keyword>